<evidence type="ECO:0000313" key="4">
    <source>
        <dbReference type="Proteomes" id="UP000310158"/>
    </source>
</evidence>
<protein>
    <recommendedName>
        <fullName evidence="2">NAD-dependent epimerase/dehydratase domain-containing protein</fullName>
    </recommendedName>
</protein>
<feature type="signal peptide" evidence="1">
    <location>
        <begin position="1"/>
        <end position="19"/>
    </location>
</feature>
<gene>
    <name evidence="3" type="ORF">EW146_g6191</name>
</gene>
<keyword evidence="4" id="KW-1185">Reference proteome</keyword>
<sequence length="591" mass="64894">MKVLVLGASGFIGFPAAQALCRAGHIVYGQTRSEAKTKMLAAEEIIPVVGELTKPETWIKTISEIDAVIDAIGGSEVYTLGASIHKAISSAATSVRPTGAPKLSYIYTSGTWVHGGDRTRIFTDNTPITNPAPLLAWRPAFEQVIVSDKVLNGIVIRPGLLYGRSASILAMLFAPAEKGKVVWFGTPGGKISTIHADDLADLYLKAVEKAHIIGGLIFDATSGQSESTDDLLRRTVEVSGAQSAYEYKAPSMEALSLSQIVRPTLARTLLGWEPRKTGLVDGLETYYAAWKASQKPNISVGRLDLIQPQLADQHEHAIVSSMYTDAFAYPVATLGLSLTLTNTSARKILMYLPDKVSAQALCIARSGGWEVHPVPFIAPPHQGSGTGYRFGDQYTKLNLWGLEALGVKAAVYLDADTLARKSFDELFALPYDFAAVPDVFVDNRHGGFKLGFNAGVLFLRPDNATFTHMLHNLERAVFPPLEAEQAFLNIYFAAETVRLPYVYNGNLAIKLRNPDMWTAMRNDLRVVHYTSVKPVDVFSGVQTRENIKKGLNRRKEKKGGKLKEEIGWWENVWMELLEEPGLDECFEGNHW</sequence>
<organism evidence="3 4">
    <name type="scientific">Bondarzewia mesenterica</name>
    <dbReference type="NCBI Taxonomy" id="1095465"/>
    <lineage>
        <taxon>Eukaryota</taxon>
        <taxon>Fungi</taxon>
        <taxon>Dikarya</taxon>
        <taxon>Basidiomycota</taxon>
        <taxon>Agaricomycotina</taxon>
        <taxon>Agaricomycetes</taxon>
        <taxon>Russulales</taxon>
        <taxon>Bondarzewiaceae</taxon>
        <taxon>Bondarzewia</taxon>
    </lineage>
</organism>
<evidence type="ECO:0000259" key="2">
    <source>
        <dbReference type="Pfam" id="PF01370"/>
    </source>
</evidence>
<dbReference type="AlphaFoldDB" id="A0A4S4LV12"/>
<dbReference type="Gene3D" id="3.40.50.720">
    <property type="entry name" value="NAD(P)-binding Rossmann-like Domain"/>
    <property type="match status" value="1"/>
</dbReference>
<feature type="chain" id="PRO_5020680009" description="NAD-dependent epimerase/dehydratase domain-containing protein" evidence="1">
    <location>
        <begin position="20"/>
        <end position="591"/>
    </location>
</feature>
<dbReference type="EMBL" id="SGPL01000303">
    <property type="protein sequence ID" value="THH14100.1"/>
    <property type="molecule type" value="Genomic_DNA"/>
</dbReference>
<keyword evidence="1" id="KW-0732">Signal</keyword>
<dbReference type="PANTHER" id="PTHR48079">
    <property type="entry name" value="PROTEIN YEEZ"/>
    <property type="match status" value="1"/>
</dbReference>
<dbReference type="OrthoDB" id="10000533at2759"/>
<dbReference type="Pfam" id="PF01370">
    <property type="entry name" value="Epimerase"/>
    <property type="match status" value="1"/>
</dbReference>
<proteinExistence type="predicted"/>
<dbReference type="SUPFAM" id="SSF53448">
    <property type="entry name" value="Nucleotide-diphospho-sugar transferases"/>
    <property type="match status" value="1"/>
</dbReference>
<accession>A0A4S4LV12</accession>
<dbReference type="InterPro" id="IPR051783">
    <property type="entry name" value="NAD(P)-dependent_oxidoreduct"/>
</dbReference>
<dbReference type="GO" id="GO:0005737">
    <property type="term" value="C:cytoplasm"/>
    <property type="evidence" value="ECO:0007669"/>
    <property type="project" value="TreeGrafter"/>
</dbReference>
<feature type="domain" description="NAD-dependent epimerase/dehydratase" evidence="2">
    <location>
        <begin position="3"/>
        <end position="209"/>
    </location>
</feature>
<dbReference type="Gene3D" id="3.90.550.10">
    <property type="entry name" value="Spore Coat Polysaccharide Biosynthesis Protein SpsA, Chain A"/>
    <property type="match status" value="1"/>
</dbReference>
<dbReference type="Proteomes" id="UP000310158">
    <property type="component" value="Unassembled WGS sequence"/>
</dbReference>
<dbReference type="Pfam" id="PF01501">
    <property type="entry name" value="Glyco_transf_8"/>
    <property type="match status" value="1"/>
</dbReference>
<name>A0A4S4LV12_9AGAM</name>
<dbReference type="InterPro" id="IPR029044">
    <property type="entry name" value="Nucleotide-diphossugar_trans"/>
</dbReference>
<dbReference type="InterPro" id="IPR002495">
    <property type="entry name" value="Glyco_trans_8"/>
</dbReference>
<evidence type="ECO:0000256" key="1">
    <source>
        <dbReference type="SAM" id="SignalP"/>
    </source>
</evidence>
<dbReference type="PANTHER" id="PTHR48079:SF3">
    <property type="entry name" value="NAD-DEPENDENT EPIMERASE_DEHYDRATASE DOMAIN-CONTAINING PROTEIN"/>
    <property type="match status" value="1"/>
</dbReference>
<reference evidence="3 4" key="1">
    <citation type="submission" date="2019-02" db="EMBL/GenBank/DDBJ databases">
        <title>Genome sequencing of the rare red list fungi Bondarzewia mesenterica.</title>
        <authorList>
            <person name="Buettner E."/>
            <person name="Kellner H."/>
        </authorList>
    </citation>
    <scope>NUCLEOTIDE SEQUENCE [LARGE SCALE GENOMIC DNA]</scope>
    <source>
        <strain evidence="3 4">DSM 108281</strain>
    </source>
</reference>
<comment type="caution">
    <text evidence="3">The sequence shown here is derived from an EMBL/GenBank/DDBJ whole genome shotgun (WGS) entry which is preliminary data.</text>
</comment>
<dbReference type="InterPro" id="IPR036291">
    <property type="entry name" value="NAD(P)-bd_dom_sf"/>
</dbReference>
<dbReference type="GO" id="GO:0016757">
    <property type="term" value="F:glycosyltransferase activity"/>
    <property type="evidence" value="ECO:0007669"/>
    <property type="project" value="InterPro"/>
</dbReference>
<dbReference type="SUPFAM" id="SSF51735">
    <property type="entry name" value="NAD(P)-binding Rossmann-fold domains"/>
    <property type="match status" value="1"/>
</dbReference>
<dbReference type="GO" id="GO:0004029">
    <property type="term" value="F:aldehyde dehydrogenase (NAD+) activity"/>
    <property type="evidence" value="ECO:0007669"/>
    <property type="project" value="TreeGrafter"/>
</dbReference>
<evidence type="ECO:0000313" key="3">
    <source>
        <dbReference type="EMBL" id="THH14100.1"/>
    </source>
</evidence>
<dbReference type="InterPro" id="IPR001509">
    <property type="entry name" value="Epimerase_deHydtase"/>
</dbReference>